<dbReference type="Proteomes" id="UP000541033">
    <property type="component" value="Unassembled WGS sequence"/>
</dbReference>
<reference evidence="1 2" key="1">
    <citation type="submission" date="2020-02" db="EMBL/GenBank/DDBJ databases">
        <title>Sequencing the genomes of 1000 actinobacteria strains.</title>
        <authorList>
            <person name="Klenk H.-P."/>
        </authorList>
    </citation>
    <scope>NUCLEOTIDE SEQUENCE [LARGE SCALE GENOMIC DNA]</scope>
    <source>
        <strain evidence="1 2">DSM 27960</strain>
    </source>
</reference>
<protein>
    <submittedName>
        <fullName evidence="1">Uncharacterized protein</fullName>
    </submittedName>
</protein>
<dbReference type="EMBL" id="JAAMOX010000001">
    <property type="protein sequence ID" value="NIH52544.1"/>
    <property type="molecule type" value="Genomic_DNA"/>
</dbReference>
<dbReference type="AlphaFoldDB" id="A0A7X5QYV6"/>
<evidence type="ECO:0000313" key="1">
    <source>
        <dbReference type="EMBL" id="NIH52544.1"/>
    </source>
</evidence>
<comment type="caution">
    <text evidence="1">The sequence shown here is derived from an EMBL/GenBank/DDBJ whole genome shotgun (WGS) entry which is preliminary data.</text>
</comment>
<name>A0A7X5QYV6_9MICO</name>
<accession>A0A7X5QYV6</accession>
<organism evidence="1 2">
    <name type="scientific">Lysinibacter cavernae</name>
    <dbReference type="NCBI Taxonomy" id="1640652"/>
    <lineage>
        <taxon>Bacteria</taxon>
        <taxon>Bacillati</taxon>
        <taxon>Actinomycetota</taxon>
        <taxon>Actinomycetes</taxon>
        <taxon>Micrococcales</taxon>
        <taxon>Microbacteriaceae</taxon>
        <taxon>Lysinibacter</taxon>
    </lineage>
</organism>
<proteinExistence type="predicted"/>
<sequence length="120" mass="12858">MIDHNSIGNDEDLAREVLVIGRSIAPCLTSFTDESEEQKNALAILRRVYKEVAGRGSRFVKAQRIGSASVDYGSVSSAFDGDPRRALEALCASAGRAGAPAGRFPAEATVSKIWPEGRYT</sequence>
<gene>
    <name evidence="1" type="ORF">FHX76_000412</name>
</gene>
<keyword evidence="2" id="KW-1185">Reference proteome</keyword>
<evidence type="ECO:0000313" key="2">
    <source>
        <dbReference type="Proteomes" id="UP000541033"/>
    </source>
</evidence>